<dbReference type="OrthoDB" id="2392326at2759"/>
<evidence type="ECO:0000313" key="2">
    <source>
        <dbReference type="Proteomes" id="UP000789396"/>
    </source>
</evidence>
<dbReference type="AlphaFoldDB" id="A0A9N9JDI4"/>
<name>A0A9N9JDI4_9GLOM</name>
<reference evidence="1" key="1">
    <citation type="submission" date="2021-06" db="EMBL/GenBank/DDBJ databases">
        <authorList>
            <person name="Kallberg Y."/>
            <person name="Tangrot J."/>
            <person name="Rosling A."/>
        </authorList>
    </citation>
    <scope>NUCLEOTIDE SEQUENCE</scope>
    <source>
        <strain evidence="1">IN212</strain>
    </source>
</reference>
<dbReference type="Proteomes" id="UP000789396">
    <property type="component" value="Unassembled WGS sequence"/>
</dbReference>
<accession>A0A9N9JDI4</accession>
<feature type="non-terminal residue" evidence="1">
    <location>
        <position position="51"/>
    </location>
</feature>
<proteinExistence type="predicted"/>
<protein>
    <submittedName>
        <fullName evidence="1">12031_t:CDS:1</fullName>
    </submittedName>
</protein>
<comment type="caution">
    <text evidence="1">The sequence shown here is derived from an EMBL/GenBank/DDBJ whole genome shotgun (WGS) entry which is preliminary data.</text>
</comment>
<evidence type="ECO:0000313" key="1">
    <source>
        <dbReference type="EMBL" id="CAG8776482.1"/>
    </source>
</evidence>
<organism evidence="1 2">
    <name type="scientific">Racocetra fulgida</name>
    <dbReference type="NCBI Taxonomy" id="60492"/>
    <lineage>
        <taxon>Eukaryota</taxon>
        <taxon>Fungi</taxon>
        <taxon>Fungi incertae sedis</taxon>
        <taxon>Mucoromycota</taxon>
        <taxon>Glomeromycotina</taxon>
        <taxon>Glomeromycetes</taxon>
        <taxon>Diversisporales</taxon>
        <taxon>Gigasporaceae</taxon>
        <taxon>Racocetra</taxon>
    </lineage>
</organism>
<gene>
    <name evidence="1" type="ORF">RFULGI_LOCUS15467</name>
</gene>
<dbReference type="EMBL" id="CAJVPZ010049790">
    <property type="protein sequence ID" value="CAG8776482.1"/>
    <property type="molecule type" value="Genomic_DNA"/>
</dbReference>
<feature type="non-terminal residue" evidence="1">
    <location>
        <position position="1"/>
    </location>
</feature>
<sequence length="51" mass="6037">NQKLTQREPTKKITEEIKSLFKTMFYTGTANQQQKMSAQQMHEELILRATH</sequence>
<keyword evidence="2" id="KW-1185">Reference proteome</keyword>